<feature type="non-terminal residue" evidence="1">
    <location>
        <position position="214"/>
    </location>
</feature>
<accession>A0A0J9THD3</accession>
<proteinExistence type="predicted"/>
<evidence type="ECO:0000313" key="2">
    <source>
        <dbReference type="Proteomes" id="UP000053776"/>
    </source>
</evidence>
<dbReference type="OrthoDB" id="386822at2759"/>
<sequence>YPFMYELTSYYYYSLFNLYPYEESDYHWYCNLFSKGSDSDKCDLYSLCMSVRYIFSQVKELLSHEYFDSDSKWCEQLSYWIHSYINSDKSCGNVNELYIQLNRLKKGYFPLYNNCNIESFENVEEDLKKKKELFLHSENFYWIQKTNNLNINSYNTSFVNYFKECFKLYNNVLKQDFCKRKTVYETDLINFQRNYNAASKYLREKGIDISTDEL</sequence>
<organism evidence="1 2">
    <name type="scientific">Plasmodium vivax Mauritania I</name>
    <dbReference type="NCBI Taxonomy" id="1035515"/>
    <lineage>
        <taxon>Eukaryota</taxon>
        <taxon>Sar</taxon>
        <taxon>Alveolata</taxon>
        <taxon>Apicomplexa</taxon>
        <taxon>Aconoidasida</taxon>
        <taxon>Haemosporida</taxon>
        <taxon>Plasmodiidae</taxon>
        <taxon>Plasmodium</taxon>
        <taxon>Plasmodium (Plasmodium)</taxon>
    </lineage>
</organism>
<dbReference type="AlphaFoldDB" id="A0A0J9THD3"/>
<dbReference type="EMBL" id="KQ235006">
    <property type="protein sequence ID" value="KMZ95025.1"/>
    <property type="molecule type" value="Genomic_DNA"/>
</dbReference>
<name>A0A0J9THD3_PLAVI</name>
<protein>
    <recommendedName>
        <fullName evidence="3">PIR Superfamily Protein</fullName>
    </recommendedName>
</protein>
<dbReference type="Proteomes" id="UP000053776">
    <property type="component" value="Unassembled WGS sequence"/>
</dbReference>
<feature type="non-terminal residue" evidence="1">
    <location>
        <position position="1"/>
    </location>
</feature>
<evidence type="ECO:0008006" key="3">
    <source>
        <dbReference type="Google" id="ProtNLM"/>
    </source>
</evidence>
<evidence type="ECO:0000313" key="1">
    <source>
        <dbReference type="EMBL" id="KMZ95025.1"/>
    </source>
</evidence>
<reference evidence="1 2" key="1">
    <citation type="submission" date="2011-08" db="EMBL/GenBank/DDBJ databases">
        <title>The Genome Sequence of Plasmodium vivax Mauritania I.</title>
        <authorList>
            <consortium name="The Broad Institute Genome Sequencing Platform"/>
            <consortium name="The Broad Institute Genome Sequencing Center for Infectious Disease"/>
            <person name="Neafsey D."/>
            <person name="Carlton J."/>
            <person name="Barnwell J."/>
            <person name="Collins W."/>
            <person name="Escalante A."/>
            <person name="Mullikin J."/>
            <person name="Saul A."/>
            <person name="Guigo R."/>
            <person name="Camara F."/>
            <person name="Young S.K."/>
            <person name="Zeng Q."/>
            <person name="Gargeya S."/>
            <person name="Fitzgerald M."/>
            <person name="Haas B."/>
            <person name="Abouelleil A."/>
            <person name="Alvarado L."/>
            <person name="Arachchi H.M."/>
            <person name="Berlin A."/>
            <person name="Brown A."/>
            <person name="Chapman S.B."/>
            <person name="Chen Z."/>
            <person name="Dunbar C."/>
            <person name="Freedman E."/>
            <person name="Gearin G."/>
            <person name="Gellesch M."/>
            <person name="Goldberg J."/>
            <person name="Griggs A."/>
            <person name="Gujja S."/>
            <person name="Heiman D."/>
            <person name="Howarth C."/>
            <person name="Larson L."/>
            <person name="Lui A."/>
            <person name="MacDonald P.J.P."/>
            <person name="Montmayeur A."/>
            <person name="Murphy C."/>
            <person name="Neiman D."/>
            <person name="Pearson M."/>
            <person name="Priest M."/>
            <person name="Roberts A."/>
            <person name="Saif S."/>
            <person name="Shea T."/>
            <person name="Shenoy N."/>
            <person name="Sisk P."/>
            <person name="Stolte C."/>
            <person name="Sykes S."/>
            <person name="Wortman J."/>
            <person name="Nusbaum C."/>
            <person name="Birren B."/>
        </authorList>
    </citation>
    <scope>NUCLEOTIDE SEQUENCE [LARGE SCALE GENOMIC DNA]</scope>
    <source>
        <strain evidence="1 2">Mauritania I</strain>
    </source>
</reference>
<gene>
    <name evidence="1" type="ORF">PVMG_06203</name>
</gene>